<dbReference type="Proteomes" id="UP000008177">
    <property type="component" value="Unplaced contigs"/>
</dbReference>
<dbReference type="SMART" id="SM00829">
    <property type="entry name" value="PKS_ER"/>
    <property type="match status" value="1"/>
</dbReference>
<evidence type="ECO:0000256" key="1">
    <source>
        <dbReference type="ARBA" id="ARBA00008072"/>
    </source>
</evidence>
<dbReference type="InParanoid" id="G2YE54"/>
<dbReference type="EMBL" id="FQ790322">
    <property type="protein sequence ID" value="CCD50052.1"/>
    <property type="molecule type" value="Genomic_DNA"/>
</dbReference>
<dbReference type="InterPro" id="IPR013149">
    <property type="entry name" value="ADH-like_C"/>
</dbReference>
<dbReference type="InterPro" id="IPR047122">
    <property type="entry name" value="Trans-enoyl_RdTase-like"/>
</dbReference>
<evidence type="ECO:0000256" key="2">
    <source>
        <dbReference type="ARBA" id="ARBA00023002"/>
    </source>
</evidence>
<evidence type="ECO:0000313" key="4">
    <source>
        <dbReference type="EMBL" id="CCD50052.1"/>
    </source>
</evidence>
<sequence length="370" mass="39798">MAQNKAAWIKSYGANPLVIDDAPMPRPGPGELVIKNSALAINPVDWKIQDHGRYLNTYPFILGEDVAGTVEAVGEGVVGFQKGQRVIAHCHALMTRDPSNSAFQNYTLVTEKLTSALPDSVSFAQGAVLPLAISTASAGLYQKDTLNLPLPSATNKTETDNKNTILIWGGASSVGATAIQLAVASGLKVITTASSQNKEFVESLGAQVVVDYKSPTVVEEVVNALRGSQIAGVFDAISEIKSFETVHKILQSLNVFPKVASVLPFDKPTEKFSPKYGTCWHLFFSFFLSSILSANFLISCHVVTAFTIIQEPNQYVGEAVWKKFVPEGLANGKLQAKPEPYVVGHGLEDLQKALNIQRKGVSAKKVVITL</sequence>
<dbReference type="Pfam" id="PF00107">
    <property type="entry name" value="ADH_zinc_N"/>
    <property type="match status" value="1"/>
</dbReference>
<dbReference type="CDD" id="cd08249">
    <property type="entry name" value="enoyl_reductase_like"/>
    <property type="match status" value="1"/>
</dbReference>
<dbReference type="HOGENOM" id="CLU_026673_16_5_1"/>
<reference evidence="5" key="1">
    <citation type="journal article" date="2011" name="PLoS Genet.">
        <title>Genomic analysis of the necrotrophic fungal pathogens Sclerotinia sclerotiorum and Botrytis cinerea.</title>
        <authorList>
            <person name="Amselem J."/>
            <person name="Cuomo C.A."/>
            <person name="van Kan J.A."/>
            <person name="Viaud M."/>
            <person name="Benito E.P."/>
            <person name="Couloux A."/>
            <person name="Coutinho P.M."/>
            <person name="de Vries R.P."/>
            <person name="Dyer P.S."/>
            <person name="Fillinger S."/>
            <person name="Fournier E."/>
            <person name="Gout L."/>
            <person name="Hahn M."/>
            <person name="Kohn L."/>
            <person name="Lapalu N."/>
            <person name="Plummer K.M."/>
            <person name="Pradier J.M."/>
            <person name="Quevillon E."/>
            <person name="Sharon A."/>
            <person name="Simon A."/>
            <person name="ten Have A."/>
            <person name="Tudzynski B."/>
            <person name="Tudzynski P."/>
            <person name="Wincker P."/>
            <person name="Andrew M."/>
            <person name="Anthouard V."/>
            <person name="Beever R.E."/>
            <person name="Beffa R."/>
            <person name="Benoit I."/>
            <person name="Bouzid O."/>
            <person name="Brault B."/>
            <person name="Chen Z."/>
            <person name="Choquer M."/>
            <person name="Collemare J."/>
            <person name="Cotton P."/>
            <person name="Danchin E.G."/>
            <person name="Da Silva C."/>
            <person name="Gautier A."/>
            <person name="Giraud C."/>
            <person name="Giraud T."/>
            <person name="Gonzalez C."/>
            <person name="Grossetete S."/>
            <person name="Guldener U."/>
            <person name="Henrissat B."/>
            <person name="Howlett B.J."/>
            <person name="Kodira C."/>
            <person name="Kretschmer M."/>
            <person name="Lappartient A."/>
            <person name="Leroch M."/>
            <person name="Levis C."/>
            <person name="Mauceli E."/>
            <person name="Neuveglise C."/>
            <person name="Oeser B."/>
            <person name="Pearson M."/>
            <person name="Poulain J."/>
            <person name="Poussereau N."/>
            <person name="Quesneville H."/>
            <person name="Rascle C."/>
            <person name="Schumacher J."/>
            <person name="Segurens B."/>
            <person name="Sexton A."/>
            <person name="Silva E."/>
            <person name="Sirven C."/>
            <person name="Soanes D.M."/>
            <person name="Talbot N.J."/>
            <person name="Templeton M."/>
            <person name="Yandava C."/>
            <person name="Yarden O."/>
            <person name="Zeng Q."/>
            <person name="Rollins J.A."/>
            <person name="Lebrun M.H."/>
            <person name="Dickman M."/>
        </authorList>
    </citation>
    <scope>NUCLEOTIDE SEQUENCE [LARGE SCALE GENOMIC DNA]</scope>
    <source>
        <strain evidence="5">T4</strain>
    </source>
</reference>
<gene>
    <name evidence="4" type="ORF">BofuT4_P093240.1</name>
</gene>
<comment type="similarity">
    <text evidence="1">Belongs to the zinc-containing alcohol dehydrogenase family.</text>
</comment>
<keyword evidence="2" id="KW-0560">Oxidoreductase</keyword>
<dbReference type="eggNOG" id="KOG1198">
    <property type="taxonomic scope" value="Eukaryota"/>
</dbReference>
<dbReference type="STRING" id="999810.G2YE54"/>
<dbReference type="Pfam" id="PF08240">
    <property type="entry name" value="ADH_N"/>
    <property type="match status" value="1"/>
</dbReference>
<dbReference type="OrthoDB" id="48317at2759"/>
<dbReference type="Gene3D" id="3.90.180.10">
    <property type="entry name" value="Medium-chain alcohol dehydrogenases, catalytic domain"/>
    <property type="match status" value="1"/>
</dbReference>
<evidence type="ECO:0000313" key="5">
    <source>
        <dbReference type="Proteomes" id="UP000008177"/>
    </source>
</evidence>
<evidence type="ECO:0000259" key="3">
    <source>
        <dbReference type="SMART" id="SM00829"/>
    </source>
</evidence>
<proteinExistence type="inferred from homology"/>
<accession>G2YE54</accession>
<name>G2YE54_BOTF4</name>
<dbReference type="Gene3D" id="3.40.50.720">
    <property type="entry name" value="NAD(P)-binding Rossmann-like Domain"/>
    <property type="match status" value="1"/>
</dbReference>
<dbReference type="InterPro" id="IPR036291">
    <property type="entry name" value="NAD(P)-bd_dom_sf"/>
</dbReference>
<dbReference type="InterPro" id="IPR020843">
    <property type="entry name" value="ER"/>
</dbReference>
<dbReference type="SUPFAM" id="SSF50129">
    <property type="entry name" value="GroES-like"/>
    <property type="match status" value="1"/>
</dbReference>
<dbReference type="PANTHER" id="PTHR45348">
    <property type="entry name" value="HYPOTHETICAL OXIDOREDUCTASE (EUROFUNG)"/>
    <property type="match status" value="1"/>
</dbReference>
<dbReference type="AlphaFoldDB" id="G2YE54"/>
<dbReference type="InterPro" id="IPR013154">
    <property type="entry name" value="ADH-like_N"/>
</dbReference>
<dbReference type="GO" id="GO:0016651">
    <property type="term" value="F:oxidoreductase activity, acting on NAD(P)H"/>
    <property type="evidence" value="ECO:0007669"/>
    <property type="project" value="InterPro"/>
</dbReference>
<organism evidence="4 5">
    <name type="scientific">Botryotinia fuckeliana (strain T4)</name>
    <name type="common">Noble rot fungus</name>
    <name type="synonym">Botrytis cinerea</name>
    <dbReference type="NCBI Taxonomy" id="999810"/>
    <lineage>
        <taxon>Eukaryota</taxon>
        <taxon>Fungi</taxon>
        <taxon>Dikarya</taxon>
        <taxon>Ascomycota</taxon>
        <taxon>Pezizomycotina</taxon>
        <taxon>Leotiomycetes</taxon>
        <taxon>Helotiales</taxon>
        <taxon>Sclerotiniaceae</taxon>
        <taxon>Botrytis</taxon>
    </lineage>
</organism>
<dbReference type="PANTHER" id="PTHR45348:SF2">
    <property type="entry name" value="ZINC-TYPE ALCOHOL DEHYDROGENASE-LIKE PROTEIN C2E1P3.01"/>
    <property type="match status" value="1"/>
</dbReference>
<protein>
    <submittedName>
        <fullName evidence="4">Similar to zinc-binding oxidoreductase CipB</fullName>
    </submittedName>
</protein>
<dbReference type="InterPro" id="IPR011032">
    <property type="entry name" value="GroES-like_sf"/>
</dbReference>
<feature type="domain" description="Enoyl reductase (ER)" evidence="3">
    <location>
        <begin position="13"/>
        <end position="368"/>
    </location>
</feature>
<dbReference type="SUPFAM" id="SSF51735">
    <property type="entry name" value="NAD(P)-binding Rossmann-fold domains"/>
    <property type="match status" value="1"/>
</dbReference>